<reference evidence="1 2" key="2">
    <citation type="journal article" date="2022" name="Mol. Ecol. Resour.">
        <title>The genomes of chicory, endive, great burdock and yacon provide insights into Asteraceae paleo-polyploidization history and plant inulin production.</title>
        <authorList>
            <person name="Fan W."/>
            <person name="Wang S."/>
            <person name="Wang H."/>
            <person name="Wang A."/>
            <person name="Jiang F."/>
            <person name="Liu H."/>
            <person name="Zhao H."/>
            <person name="Xu D."/>
            <person name="Zhang Y."/>
        </authorList>
    </citation>
    <scope>NUCLEOTIDE SEQUENCE [LARGE SCALE GENOMIC DNA]</scope>
    <source>
        <strain evidence="2">cv. Yunnan</strain>
        <tissue evidence="1">Leaves</tissue>
    </source>
</reference>
<accession>A0ACB9K871</accession>
<dbReference type="EMBL" id="CM042018">
    <property type="protein sequence ID" value="KAI3828464.1"/>
    <property type="molecule type" value="Genomic_DNA"/>
</dbReference>
<protein>
    <submittedName>
        <fullName evidence="1">Uncharacterized protein</fullName>
    </submittedName>
</protein>
<name>A0ACB9K871_9ASTR</name>
<comment type="caution">
    <text evidence="1">The sequence shown here is derived from an EMBL/GenBank/DDBJ whole genome shotgun (WGS) entry which is preliminary data.</text>
</comment>
<reference evidence="2" key="1">
    <citation type="journal article" date="2022" name="Mol. Ecol. Resour.">
        <title>The genomes of chicory, endive, great burdock and yacon provide insights into Asteraceae palaeo-polyploidization history and plant inulin production.</title>
        <authorList>
            <person name="Fan W."/>
            <person name="Wang S."/>
            <person name="Wang H."/>
            <person name="Wang A."/>
            <person name="Jiang F."/>
            <person name="Liu H."/>
            <person name="Zhao H."/>
            <person name="Xu D."/>
            <person name="Zhang Y."/>
        </authorList>
    </citation>
    <scope>NUCLEOTIDE SEQUENCE [LARGE SCALE GENOMIC DNA]</scope>
    <source>
        <strain evidence="2">cv. Yunnan</strain>
    </source>
</reference>
<evidence type="ECO:0000313" key="1">
    <source>
        <dbReference type="EMBL" id="KAI3828464.1"/>
    </source>
</evidence>
<evidence type="ECO:0000313" key="2">
    <source>
        <dbReference type="Proteomes" id="UP001056120"/>
    </source>
</evidence>
<proteinExistence type="predicted"/>
<sequence length="160" mass="17979">MEDRIQEEYTRSSAESGGDLSAVYEIACMERALGHRRGHIRGVGRVVSTSSRGSIRTLVLDVRWGQLLRCDSHIDEHVGASQTMSHIGLEDFDIDVVSKHTTSVLGRCPDASVLVSGNTTLVWMLAHTTHEPYYTIPVMMIEAMQRDQEAMQGNMKYERR</sequence>
<keyword evidence="2" id="KW-1185">Reference proteome</keyword>
<gene>
    <name evidence="1" type="ORF">L1987_02565</name>
</gene>
<dbReference type="Proteomes" id="UP001056120">
    <property type="component" value="Linkage Group LG01"/>
</dbReference>
<organism evidence="1 2">
    <name type="scientific">Smallanthus sonchifolius</name>
    <dbReference type="NCBI Taxonomy" id="185202"/>
    <lineage>
        <taxon>Eukaryota</taxon>
        <taxon>Viridiplantae</taxon>
        <taxon>Streptophyta</taxon>
        <taxon>Embryophyta</taxon>
        <taxon>Tracheophyta</taxon>
        <taxon>Spermatophyta</taxon>
        <taxon>Magnoliopsida</taxon>
        <taxon>eudicotyledons</taxon>
        <taxon>Gunneridae</taxon>
        <taxon>Pentapetalae</taxon>
        <taxon>asterids</taxon>
        <taxon>campanulids</taxon>
        <taxon>Asterales</taxon>
        <taxon>Asteraceae</taxon>
        <taxon>Asteroideae</taxon>
        <taxon>Heliantheae alliance</taxon>
        <taxon>Millerieae</taxon>
        <taxon>Smallanthus</taxon>
    </lineage>
</organism>